<dbReference type="AlphaFoldDB" id="A0A164MTJ1"/>
<dbReference type="GO" id="GO:0005737">
    <property type="term" value="C:cytoplasm"/>
    <property type="evidence" value="ECO:0007669"/>
    <property type="project" value="TreeGrafter"/>
</dbReference>
<keyword evidence="4" id="KW-1185">Reference proteome</keyword>
<feature type="domain" description="Calcineurin-like phosphoesterase" evidence="2">
    <location>
        <begin position="53"/>
        <end position="315"/>
    </location>
</feature>
<dbReference type="SUPFAM" id="SSF56300">
    <property type="entry name" value="Metallo-dependent phosphatases"/>
    <property type="match status" value="1"/>
</dbReference>
<evidence type="ECO:0000259" key="2">
    <source>
        <dbReference type="Pfam" id="PF00149"/>
    </source>
</evidence>
<feature type="chain" id="PRO_5007851857" evidence="1">
    <location>
        <begin position="20"/>
        <end position="393"/>
    </location>
</feature>
<dbReference type="CDD" id="cd07383">
    <property type="entry name" value="MPP_Dcr2"/>
    <property type="match status" value="1"/>
</dbReference>
<dbReference type="InterPro" id="IPR029052">
    <property type="entry name" value="Metallo-depent_PP-like"/>
</dbReference>
<dbReference type="Pfam" id="PF00149">
    <property type="entry name" value="Metallophos"/>
    <property type="match status" value="1"/>
</dbReference>
<protein>
    <submittedName>
        <fullName evidence="3">Metallo-dependent phosphatase</fullName>
    </submittedName>
</protein>
<dbReference type="GO" id="GO:0016788">
    <property type="term" value="F:hydrolase activity, acting on ester bonds"/>
    <property type="evidence" value="ECO:0007669"/>
    <property type="project" value="TreeGrafter"/>
</dbReference>
<evidence type="ECO:0000313" key="3">
    <source>
        <dbReference type="EMBL" id="KZS87019.1"/>
    </source>
</evidence>
<dbReference type="Proteomes" id="UP000076722">
    <property type="component" value="Unassembled WGS sequence"/>
</dbReference>
<proteinExistence type="predicted"/>
<reference evidence="3 4" key="1">
    <citation type="journal article" date="2016" name="Mol. Biol. Evol.">
        <title>Comparative Genomics of Early-Diverging Mushroom-Forming Fungi Provides Insights into the Origins of Lignocellulose Decay Capabilities.</title>
        <authorList>
            <person name="Nagy L.G."/>
            <person name="Riley R."/>
            <person name="Tritt A."/>
            <person name="Adam C."/>
            <person name="Daum C."/>
            <person name="Floudas D."/>
            <person name="Sun H."/>
            <person name="Yadav J.S."/>
            <person name="Pangilinan J."/>
            <person name="Larsson K.H."/>
            <person name="Matsuura K."/>
            <person name="Barry K."/>
            <person name="Labutti K."/>
            <person name="Kuo R."/>
            <person name="Ohm R.A."/>
            <person name="Bhattacharya S.S."/>
            <person name="Shirouzu T."/>
            <person name="Yoshinaga Y."/>
            <person name="Martin F.M."/>
            <person name="Grigoriev I.V."/>
            <person name="Hibbett D.S."/>
        </authorList>
    </citation>
    <scope>NUCLEOTIDE SEQUENCE [LARGE SCALE GENOMIC DNA]</scope>
    <source>
        <strain evidence="3 4">HHB9708</strain>
    </source>
</reference>
<evidence type="ECO:0000313" key="4">
    <source>
        <dbReference type="Proteomes" id="UP000076722"/>
    </source>
</evidence>
<gene>
    <name evidence="3" type="ORF">SISNIDRAFT_323093</name>
</gene>
<dbReference type="Gene3D" id="3.60.21.10">
    <property type="match status" value="1"/>
</dbReference>
<dbReference type="PANTHER" id="PTHR32440:SF11">
    <property type="entry name" value="METALLOPHOSPHOESTERASE DOMAIN-CONTAINING PROTEIN"/>
    <property type="match status" value="1"/>
</dbReference>
<sequence>MFPWFIISAVLAFVAQVSARPALPNDQESFIISRLDPYPAKPKLSFRPDGTFKISVFSDLHYGENPAGTWGRVQDFNSTRLLTNMLASEKPDYVVINGDLITGESAFSDNSTKLYDQIMAPLILSNVPFSCTYGNHDNQVNISHIEELQHEVQVAPQSYTRASPSGVGGKGGPANYWVPIYFRPSDPVPSLILWFFDSRGGYDEHDVPIPDWVDDSVAGWIEEETHKMNKVWGKGEERGSLVFMHIPPHAVQKLQANLTDEANPGLNDDDLGEGSVQSTVPPLSACKDECDRVFWDSLTSNIKNVHAIVSGHDHGNEWCAVEPSKGVVFCFDKHSGYGGYDADHWNHGVRNFLFTSANASDGVESWIQYETGESKARVRLRGSDIYVEGKTRQ</sequence>
<name>A0A164MTJ1_9AGAM</name>
<dbReference type="InterPro" id="IPR004843">
    <property type="entry name" value="Calcineurin-like_PHP"/>
</dbReference>
<dbReference type="OrthoDB" id="783096at2759"/>
<keyword evidence="1" id="KW-0732">Signal</keyword>
<dbReference type="PANTHER" id="PTHR32440">
    <property type="entry name" value="PHOSPHATASE DCR2-RELATED-RELATED"/>
    <property type="match status" value="1"/>
</dbReference>
<dbReference type="EMBL" id="KV419459">
    <property type="protein sequence ID" value="KZS87019.1"/>
    <property type="molecule type" value="Genomic_DNA"/>
</dbReference>
<accession>A0A164MTJ1</accession>
<feature type="signal peptide" evidence="1">
    <location>
        <begin position="1"/>
        <end position="19"/>
    </location>
</feature>
<dbReference type="STRING" id="1314777.A0A164MTJ1"/>
<evidence type="ECO:0000256" key="1">
    <source>
        <dbReference type="SAM" id="SignalP"/>
    </source>
</evidence>
<organism evidence="3 4">
    <name type="scientific">Sistotremastrum niveocremeum HHB9708</name>
    <dbReference type="NCBI Taxonomy" id="1314777"/>
    <lineage>
        <taxon>Eukaryota</taxon>
        <taxon>Fungi</taxon>
        <taxon>Dikarya</taxon>
        <taxon>Basidiomycota</taxon>
        <taxon>Agaricomycotina</taxon>
        <taxon>Agaricomycetes</taxon>
        <taxon>Sistotremastrales</taxon>
        <taxon>Sistotremastraceae</taxon>
        <taxon>Sertulicium</taxon>
        <taxon>Sertulicium niveocremeum</taxon>
    </lineage>
</organism>